<evidence type="ECO:0000313" key="3">
    <source>
        <dbReference type="Proteomes" id="UP001589647"/>
    </source>
</evidence>
<organism evidence="2 3">
    <name type="scientific">Nonomuraea spiralis</name>
    <dbReference type="NCBI Taxonomy" id="46182"/>
    <lineage>
        <taxon>Bacteria</taxon>
        <taxon>Bacillati</taxon>
        <taxon>Actinomycetota</taxon>
        <taxon>Actinomycetes</taxon>
        <taxon>Streptosporangiales</taxon>
        <taxon>Streptosporangiaceae</taxon>
        <taxon>Nonomuraea</taxon>
    </lineage>
</organism>
<comment type="caution">
    <text evidence="2">The sequence shown here is derived from an EMBL/GenBank/DDBJ whole genome shotgun (WGS) entry which is preliminary data.</text>
</comment>
<evidence type="ECO:0000313" key="2">
    <source>
        <dbReference type="EMBL" id="MFB9202150.1"/>
    </source>
</evidence>
<evidence type="ECO:0000256" key="1">
    <source>
        <dbReference type="SAM" id="SignalP"/>
    </source>
</evidence>
<dbReference type="InterPro" id="IPR011042">
    <property type="entry name" value="6-blade_b-propeller_TolB-like"/>
</dbReference>
<dbReference type="RefSeq" id="WP_125644106.1">
    <property type="nucleotide sequence ID" value="NZ_BMRC01000004.1"/>
</dbReference>
<keyword evidence="1" id="KW-0732">Signal</keyword>
<proteinExistence type="predicted"/>
<dbReference type="EMBL" id="JBHMEI010000006">
    <property type="protein sequence ID" value="MFB9202150.1"/>
    <property type="molecule type" value="Genomic_DNA"/>
</dbReference>
<feature type="signal peptide" evidence="1">
    <location>
        <begin position="1"/>
        <end position="23"/>
    </location>
</feature>
<reference evidence="2 3" key="1">
    <citation type="submission" date="2024-09" db="EMBL/GenBank/DDBJ databases">
        <authorList>
            <person name="Sun Q."/>
            <person name="Mori K."/>
        </authorList>
    </citation>
    <scope>NUCLEOTIDE SEQUENCE [LARGE SCALE GENOMIC DNA]</scope>
    <source>
        <strain evidence="2 3">CCM 3426</strain>
    </source>
</reference>
<gene>
    <name evidence="2" type="ORF">ACFFV7_13205</name>
</gene>
<accession>A0ABV5IDP7</accession>
<dbReference type="Proteomes" id="UP001589647">
    <property type="component" value="Unassembled WGS sequence"/>
</dbReference>
<keyword evidence="3" id="KW-1185">Reference proteome</keyword>
<dbReference type="Gene3D" id="2.120.10.30">
    <property type="entry name" value="TolB, C-terminal domain"/>
    <property type="match status" value="1"/>
</dbReference>
<dbReference type="SUPFAM" id="SSF82171">
    <property type="entry name" value="DPP6 N-terminal domain-like"/>
    <property type="match status" value="1"/>
</dbReference>
<protein>
    <submittedName>
        <fullName evidence="2">PD40 domain-containing protein</fullName>
    </submittedName>
</protein>
<sequence>MKIRVVAGVALGAVLVAPAVASAATAPELTGAAVYASAGHQLTRYEAGEWSTLAKIGALPQFAASPDGRKAAWVTDGGNLQVKDGAKTVTAATKLQGGTPCLTPVWSPDSTQIAYAKGETIMAVRADGTGARRLGTSKGVCHLAWAAGGRYLAGYTGEADAVYRLDVKTGKSVKAKGVKLVTHVQSLSPNGRNAVVEFPANPEALGDGSWPAAFKPAVVDLVTGKQLTPAVKGRLIGAFYLADGRLVVRVAGSAHNTLVVLDAAGKEAQRVEEPAKARTQALLQVLP</sequence>
<feature type="chain" id="PRO_5046122748" evidence="1">
    <location>
        <begin position="24"/>
        <end position="287"/>
    </location>
</feature>
<name>A0ABV5IDP7_9ACTN</name>